<feature type="domain" description="C2H2-type" evidence="10">
    <location>
        <begin position="570"/>
        <end position="597"/>
    </location>
</feature>
<evidence type="ECO:0000256" key="7">
    <source>
        <dbReference type="ARBA" id="ARBA00023242"/>
    </source>
</evidence>
<dbReference type="Gene3D" id="3.40.1800.20">
    <property type="match status" value="1"/>
</dbReference>
<organism evidence="12 13">
    <name type="scientific">Anopheles epiroticus</name>
    <dbReference type="NCBI Taxonomy" id="199890"/>
    <lineage>
        <taxon>Eukaryota</taxon>
        <taxon>Metazoa</taxon>
        <taxon>Ecdysozoa</taxon>
        <taxon>Arthropoda</taxon>
        <taxon>Hexapoda</taxon>
        <taxon>Insecta</taxon>
        <taxon>Pterygota</taxon>
        <taxon>Neoptera</taxon>
        <taxon>Endopterygota</taxon>
        <taxon>Diptera</taxon>
        <taxon>Nematocera</taxon>
        <taxon>Culicoidea</taxon>
        <taxon>Culicidae</taxon>
        <taxon>Anophelinae</taxon>
        <taxon>Anopheles</taxon>
    </lineage>
</organism>
<evidence type="ECO:0000313" key="13">
    <source>
        <dbReference type="Proteomes" id="UP000075885"/>
    </source>
</evidence>
<evidence type="ECO:0000313" key="12">
    <source>
        <dbReference type="EnsemblMetazoa" id="AEPI003598-PA"/>
    </source>
</evidence>
<dbReference type="FunFam" id="3.30.160.60:FF:000100">
    <property type="entry name" value="Zinc finger 45-like"/>
    <property type="match status" value="1"/>
</dbReference>
<evidence type="ECO:0000256" key="2">
    <source>
        <dbReference type="ARBA" id="ARBA00022723"/>
    </source>
</evidence>
<dbReference type="InterPro" id="IPR036236">
    <property type="entry name" value="Znf_C2H2_sf"/>
</dbReference>
<evidence type="ECO:0000256" key="5">
    <source>
        <dbReference type="ARBA" id="ARBA00022833"/>
    </source>
</evidence>
<feature type="domain" description="C2H2-type" evidence="10">
    <location>
        <begin position="540"/>
        <end position="568"/>
    </location>
</feature>
<keyword evidence="3" id="KW-0677">Repeat</keyword>
<evidence type="ECO:0000256" key="4">
    <source>
        <dbReference type="ARBA" id="ARBA00022771"/>
    </source>
</evidence>
<feature type="binding site" evidence="9">
    <location>
        <position position="13"/>
    </location>
    <ligand>
        <name>Zn(2+)</name>
        <dbReference type="ChEBI" id="CHEBI:29105"/>
    </ligand>
</feature>
<dbReference type="PROSITE" id="PS00028">
    <property type="entry name" value="ZINC_FINGER_C2H2_1"/>
    <property type="match status" value="8"/>
</dbReference>
<dbReference type="Pfam" id="PF07776">
    <property type="entry name" value="zf-AD"/>
    <property type="match status" value="1"/>
</dbReference>
<dbReference type="GO" id="GO:0000981">
    <property type="term" value="F:DNA-binding transcription factor activity, RNA polymerase II-specific"/>
    <property type="evidence" value="ECO:0007669"/>
    <property type="project" value="TreeGrafter"/>
</dbReference>
<dbReference type="Gene3D" id="3.30.160.60">
    <property type="entry name" value="Classic Zinc Finger"/>
    <property type="match status" value="7"/>
</dbReference>
<feature type="domain" description="C2H2-type" evidence="10">
    <location>
        <begin position="657"/>
        <end position="687"/>
    </location>
</feature>
<dbReference type="InterPro" id="IPR013087">
    <property type="entry name" value="Znf_C2H2_type"/>
</dbReference>
<dbReference type="SUPFAM" id="SSF57716">
    <property type="entry name" value="Glucocorticoid receptor-like (DNA-binding domain)"/>
    <property type="match status" value="1"/>
</dbReference>
<protein>
    <submittedName>
        <fullName evidence="12">Uncharacterized protein</fullName>
    </submittedName>
</protein>
<dbReference type="GO" id="GO:0005634">
    <property type="term" value="C:nucleus"/>
    <property type="evidence" value="ECO:0007669"/>
    <property type="project" value="UniProtKB-SubCell"/>
</dbReference>
<reference evidence="12" key="2">
    <citation type="submission" date="2020-05" db="UniProtKB">
        <authorList>
            <consortium name="EnsemblMetazoa"/>
        </authorList>
    </citation>
    <scope>IDENTIFICATION</scope>
    <source>
        <strain evidence="12">Epiroticus2</strain>
    </source>
</reference>
<dbReference type="EnsemblMetazoa" id="AEPI003598-RA">
    <property type="protein sequence ID" value="AEPI003598-PA"/>
    <property type="gene ID" value="AEPI003598"/>
</dbReference>
<dbReference type="Proteomes" id="UP000075885">
    <property type="component" value="Unassembled WGS sequence"/>
</dbReference>
<dbReference type="InterPro" id="IPR012934">
    <property type="entry name" value="Znf_AD"/>
</dbReference>
<dbReference type="PROSITE" id="PS51915">
    <property type="entry name" value="ZAD"/>
    <property type="match status" value="1"/>
</dbReference>
<feature type="domain" description="C2H2-type" evidence="10">
    <location>
        <begin position="688"/>
        <end position="712"/>
    </location>
</feature>
<keyword evidence="13" id="KW-1185">Reference proteome</keyword>
<dbReference type="VEuPathDB" id="VectorBase:AEPI003598"/>
<dbReference type="GO" id="GO:0000122">
    <property type="term" value="P:negative regulation of transcription by RNA polymerase II"/>
    <property type="evidence" value="ECO:0007669"/>
    <property type="project" value="UniProtKB-ARBA"/>
</dbReference>
<dbReference type="Pfam" id="PF00096">
    <property type="entry name" value="zf-C2H2"/>
    <property type="match status" value="2"/>
</dbReference>
<keyword evidence="7" id="KW-0539">Nucleus</keyword>
<evidence type="ECO:0000259" key="11">
    <source>
        <dbReference type="PROSITE" id="PS51915"/>
    </source>
</evidence>
<dbReference type="SMART" id="SM00868">
    <property type="entry name" value="zf-AD"/>
    <property type="match status" value="1"/>
</dbReference>
<dbReference type="AlphaFoldDB" id="A0A182P9J3"/>
<evidence type="ECO:0000256" key="1">
    <source>
        <dbReference type="ARBA" id="ARBA00004123"/>
    </source>
</evidence>
<dbReference type="GO" id="GO:0045944">
    <property type="term" value="P:positive regulation of transcription by RNA polymerase II"/>
    <property type="evidence" value="ECO:0007669"/>
    <property type="project" value="UniProtKB-ARBA"/>
</dbReference>
<dbReference type="PROSITE" id="PS50157">
    <property type="entry name" value="ZINC_FINGER_C2H2_2"/>
    <property type="match status" value="8"/>
</dbReference>
<evidence type="ECO:0000256" key="3">
    <source>
        <dbReference type="ARBA" id="ARBA00022737"/>
    </source>
</evidence>
<dbReference type="FunFam" id="3.30.160.60:FF:000446">
    <property type="entry name" value="Zinc finger protein"/>
    <property type="match status" value="1"/>
</dbReference>
<reference evidence="13" key="1">
    <citation type="submission" date="2013-03" db="EMBL/GenBank/DDBJ databases">
        <title>The Genome Sequence of Anopheles epiroticus epiroticus2.</title>
        <authorList>
            <consortium name="The Broad Institute Genomics Platform"/>
            <person name="Neafsey D.E."/>
            <person name="Howell P."/>
            <person name="Walker B."/>
            <person name="Young S.K."/>
            <person name="Zeng Q."/>
            <person name="Gargeya S."/>
            <person name="Fitzgerald M."/>
            <person name="Haas B."/>
            <person name="Abouelleil A."/>
            <person name="Allen A.W."/>
            <person name="Alvarado L."/>
            <person name="Arachchi H.M."/>
            <person name="Berlin A.M."/>
            <person name="Chapman S.B."/>
            <person name="Gainer-Dewar J."/>
            <person name="Goldberg J."/>
            <person name="Griggs A."/>
            <person name="Gujja S."/>
            <person name="Hansen M."/>
            <person name="Howarth C."/>
            <person name="Imamovic A."/>
            <person name="Ireland A."/>
            <person name="Larimer J."/>
            <person name="McCowan C."/>
            <person name="Murphy C."/>
            <person name="Pearson M."/>
            <person name="Poon T.W."/>
            <person name="Priest M."/>
            <person name="Roberts A."/>
            <person name="Saif S."/>
            <person name="Shea T."/>
            <person name="Sisk P."/>
            <person name="Sykes S."/>
            <person name="Wortman J."/>
            <person name="Nusbaum C."/>
            <person name="Birren B."/>
        </authorList>
    </citation>
    <scope>NUCLEOTIDE SEQUENCE [LARGE SCALE GENOMIC DNA]</scope>
    <source>
        <strain evidence="13">Epiroticus2</strain>
    </source>
</reference>
<feature type="domain" description="C2H2-type" evidence="10">
    <location>
        <begin position="629"/>
        <end position="656"/>
    </location>
</feature>
<dbReference type="InterPro" id="IPR050329">
    <property type="entry name" value="GLI_C2H2-zinc-finger"/>
</dbReference>
<dbReference type="FunFam" id="3.30.160.60:FF:001465">
    <property type="entry name" value="Zinc finger protein 560"/>
    <property type="match status" value="1"/>
</dbReference>
<evidence type="ECO:0000256" key="9">
    <source>
        <dbReference type="PROSITE-ProRule" id="PRU01263"/>
    </source>
</evidence>
<dbReference type="STRING" id="199890.A0A182P9J3"/>
<dbReference type="SUPFAM" id="SSF57667">
    <property type="entry name" value="beta-beta-alpha zinc fingers"/>
    <property type="match status" value="5"/>
</dbReference>
<feature type="domain" description="C2H2-type" evidence="10">
    <location>
        <begin position="256"/>
        <end position="284"/>
    </location>
</feature>
<keyword evidence="5 9" id="KW-0862">Zinc</keyword>
<feature type="binding site" evidence="9">
    <location>
        <position position="66"/>
    </location>
    <ligand>
        <name>Zn(2+)</name>
        <dbReference type="ChEBI" id="CHEBI:29105"/>
    </ligand>
</feature>
<dbReference type="GO" id="GO:0008270">
    <property type="term" value="F:zinc ion binding"/>
    <property type="evidence" value="ECO:0007669"/>
    <property type="project" value="UniProtKB-UniRule"/>
</dbReference>
<feature type="binding site" evidence="9">
    <location>
        <position position="63"/>
    </location>
    <ligand>
        <name>Zn(2+)</name>
        <dbReference type="ChEBI" id="CHEBI:29105"/>
    </ligand>
</feature>
<evidence type="ECO:0000259" key="10">
    <source>
        <dbReference type="PROSITE" id="PS50157"/>
    </source>
</evidence>
<sequence>MNQNDEASQCRICSGSIHSQKVIHIFSLFGGQEANAGKTIAEVLGEFADVTIHAEDDRPKHICSVCLKALEKAIHLRHQIQIAEKHKTTMLHSIEIENITEQDYSLEYLDEYKDEIDSSVMMFRETFTGPSDEMVGKNETLTNRPPVNEAEACTLPEDDNPPERNSKFRFVMPAAELIAIRIEFEHFEYLEIRGERCCGCPHVAPTRDALMVHAKETHSQNYYPDSNYTCPMCYEKFATATELEKHNQHYLYSDVFLCTVCREAFHCQSQLGAHLQESHQLELQQDGIEIMPMESEVEASKSKAPSIARNVDDNAPLTLPDPKLVKETHEFQHYRLYALSGERCCACGIYLTSLETHATECHVGLPEMLETPEDELRCIVCKRSFSSHKELILHEVERRNLKQIYQCRQCEMVFARKNLLVKHFKNAKICCNGTAINETGAVSKEKAKSNDTTSTVSVSGKVDYLCCCFTRCKEEYASEQELLDHARTVHGGRRNENESKLKDNGSPLQEQLCCPICRRLFVSEEKVKKHRSYKLNLSKQTCRQCGRIFMKASGLREHQLRKHLNLKLDFACEQCGKQFVSRCSLNKHRRVHEPSSNYPCSFVGCKAMFRDEQLMQRHFRNVHTEIKPYECGHCPKRFRAKESLDIHERSHTGERPFACRYEGCIKRFAHGTDRKRHERSVHTGEKPHKCVVCGASFLRKREMRLHAEKVHV</sequence>
<keyword evidence="4 8" id="KW-0863">Zinc-finger</keyword>
<proteinExistence type="predicted"/>
<feature type="binding site" evidence="9">
    <location>
        <position position="10"/>
    </location>
    <ligand>
        <name>Zn(2+)</name>
        <dbReference type="ChEBI" id="CHEBI:29105"/>
    </ligand>
</feature>
<dbReference type="PANTHER" id="PTHR19818">
    <property type="entry name" value="ZINC FINGER PROTEIN ZIC AND GLI"/>
    <property type="match status" value="1"/>
</dbReference>
<evidence type="ECO:0000256" key="8">
    <source>
        <dbReference type="PROSITE-ProRule" id="PRU00042"/>
    </source>
</evidence>
<feature type="domain" description="C2H2-type" evidence="10">
    <location>
        <begin position="598"/>
        <end position="628"/>
    </location>
</feature>
<name>A0A182P9J3_9DIPT</name>
<comment type="subcellular location">
    <subcellularLocation>
        <location evidence="1">Nucleus</location>
    </subcellularLocation>
</comment>
<accession>A0A182P9J3</accession>
<keyword evidence="2 9" id="KW-0479">Metal-binding</keyword>
<keyword evidence="6" id="KW-0238">DNA-binding</keyword>
<dbReference type="SMART" id="SM00355">
    <property type="entry name" value="ZnF_C2H2"/>
    <property type="match status" value="13"/>
</dbReference>
<feature type="domain" description="ZAD" evidence="11">
    <location>
        <begin position="8"/>
        <end position="90"/>
    </location>
</feature>
<dbReference type="GO" id="GO:0000978">
    <property type="term" value="F:RNA polymerase II cis-regulatory region sequence-specific DNA binding"/>
    <property type="evidence" value="ECO:0007669"/>
    <property type="project" value="TreeGrafter"/>
</dbReference>
<evidence type="ECO:0000256" key="6">
    <source>
        <dbReference type="ARBA" id="ARBA00023125"/>
    </source>
</evidence>
<dbReference type="PANTHER" id="PTHR19818:SF139">
    <property type="entry name" value="PAIR-RULE PROTEIN ODD-PAIRED"/>
    <property type="match status" value="1"/>
</dbReference>
<feature type="domain" description="C2H2-type" evidence="10">
    <location>
        <begin position="464"/>
        <end position="495"/>
    </location>
</feature>